<comment type="similarity">
    <text evidence="1 7">Belongs to the acylphosphatase family.</text>
</comment>
<dbReference type="PRINTS" id="PR00112">
    <property type="entry name" value="ACYLPHPHTASE"/>
</dbReference>
<organism evidence="9 10">
    <name type="scientific">Actinoplanes siamensis</name>
    <dbReference type="NCBI Taxonomy" id="1223317"/>
    <lineage>
        <taxon>Bacteria</taxon>
        <taxon>Bacillati</taxon>
        <taxon>Actinomycetota</taxon>
        <taxon>Actinomycetes</taxon>
        <taxon>Micromonosporales</taxon>
        <taxon>Micromonosporaceae</taxon>
        <taxon>Actinoplanes</taxon>
    </lineage>
</organism>
<comment type="catalytic activity">
    <reaction evidence="4 5 6">
        <text>an acyl phosphate + H2O = a carboxylate + phosphate + H(+)</text>
        <dbReference type="Rhea" id="RHEA:14965"/>
        <dbReference type="ChEBI" id="CHEBI:15377"/>
        <dbReference type="ChEBI" id="CHEBI:15378"/>
        <dbReference type="ChEBI" id="CHEBI:29067"/>
        <dbReference type="ChEBI" id="CHEBI:43474"/>
        <dbReference type="ChEBI" id="CHEBI:59918"/>
        <dbReference type="EC" id="3.6.1.7"/>
    </reaction>
</comment>
<dbReference type="InterPro" id="IPR020456">
    <property type="entry name" value="Acylphosphatase"/>
</dbReference>
<evidence type="ECO:0000256" key="1">
    <source>
        <dbReference type="ARBA" id="ARBA00005614"/>
    </source>
</evidence>
<dbReference type="EC" id="3.6.1.7" evidence="2 5"/>
<dbReference type="SUPFAM" id="SSF54975">
    <property type="entry name" value="Acylphosphatase/BLUF domain-like"/>
    <property type="match status" value="1"/>
</dbReference>
<dbReference type="PANTHER" id="PTHR47268">
    <property type="entry name" value="ACYLPHOSPHATASE"/>
    <property type="match status" value="1"/>
</dbReference>
<feature type="domain" description="Acylphosphatase-like" evidence="8">
    <location>
        <begin position="3"/>
        <end position="88"/>
    </location>
</feature>
<evidence type="ECO:0000259" key="8">
    <source>
        <dbReference type="PROSITE" id="PS51160"/>
    </source>
</evidence>
<accession>A0A919TJQ1</accession>
<dbReference type="InterPro" id="IPR001792">
    <property type="entry name" value="Acylphosphatase-like_dom"/>
</dbReference>
<dbReference type="PROSITE" id="PS51160">
    <property type="entry name" value="ACYLPHOSPHATASE_3"/>
    <property type="match status" value="1"/>
</dbReference>
<feature type="active site" evidence="5">
    <location>
        <position position="18"/>
    </location>
</feature>
<evidence type="ECO:0000256" key="6">
    <source>
        <dbReference type="RuleBase" id="RU000553"/>
    </source>
</evidence>
<dbReference type="EMBL" id="BOMW01000020">
    <property type="protein sequence ID" value="GIF04718.1"/>
    <property type="molecule type" value="Genomic_DNA"/>
</dbReference>
<gene>
    <name evidence="9" type="primary">acyP</name>
    <name evidence="9" type="ORF">Asi03nite_22560</name>
</gene>
<reference evidence="9" key="1">
    <citation type="submission" date="2021-01" db="EMBL/GenBank/DDBJ databases">
        <title>Whole genome shotgun sequence of Actinoplanes siamensis NBRC 109076.</title>
        <authorList>
            <person name="Komaki H."/>
            <person name="Tamura T."/>
        </authorList>
    </citation>
    <scope>NUCLEOTIDE SEQUENCE</scope>
    <source>
        <strain evidence="9">NBRC 109076</strain>
    </source>
</reference>
<dbReference type="PROSITE" id="PS00150">
    <property type="entry name" value="ACYLPHOSPHATASE_1"/>
    <property type="match status" value="1"/>
</dbReference>
<dbReference type="InterPro" id="IPR017968">
    <property type="entry name" value="Acylphosphatase_CS"/>
</dbReference>
<dbReference type="Proteomes" id="UP000629619">
    <property type="component" value="Unassembled WGS sequence"/>
</dbReference>
<protein>
    <recommendedName>
        <fullName evidence="3 5">Acylphosphatase</fullName>
        <ecNumber evidence="2 5">3.6.1.7</ecNumber>
    </recommendedName>
</protein>
<evidence type="ECO:0000256" key="7">
    <source>
        <dbReference type="RuleBase" id="RU004168"/>
    </source>
</evidence>
<keyword evidence="10" id="KW-1185">Reference proteome</keyword>
<evidence type="ECO:0000313" key="9">
    <source>
        <dbReference type="EMBL" id="GIF04718.1"/>
    </source>
</evidence>
<dbReference type="PANTHER" id="PTHR47268:SF4">
    <property type="entry name" value="ACYLPHOSPHATASE"/>
    <property type="match status" value="1"/>
</dbReference>
<dbReference type="RefSeq" id="WP_203678674.1">
    <property type="nucleotide sequence ID" value="NZ_BOMW01000020.1"/>
</dbReference>
<dbReference type="Gene3D" id="3.30.70.100">
    <property type="match status" value="1"/>
</dbReference>
<proteinExistence type="inferred from homology"/>
<sequence>MVRTRVLISGTVQGVFFRDSCRRVAVQRGVSGWVRNLPDGRVEAVFEGPEDAVAQLVSWSRSGPPRATVTAVETLEESPETLTTFTIR</sequence>
<dbReference type="AlphaFoldDB" id="A0A919TJQ1"/>
<evidence type="ECO:0000313" key="10">
    <source>
        <dbReference type="Proteomes" id="UP000629619"/>
    </source>
</evidence>
<evidence type="ECO:0000256" key="4">
    <source>
        <dbReference type="ARBA" id="ARBA00047645"/>
    </source>
</evidence>
<keyword evidence="5 6" id="KW-0378">Hydrolase</keyword>
<name>A0A919TJQ1_9ACTN</name>
<evidence type="ECO:0000256" key="2">
    <source>
        <dbReference type="ARBA" id="ARBA00012150"/>
    </source>
</evidence>
<comment type="caution">
    <text evidence="9">The sequence shown here is derived from an EMBL/GenBank/DDBJ whole genome shotgun (WGS) entry which is preliminary data.</text>
</comment>
<dbReference type="PROSITE" id="PS00151">
    <property type="entry name" value="ACYLPHOSPHATASE_2"/>
    <property type="match status" value="1"/>
</dbReference>
<evidence type="ECO:0000256" key="5">
    <source>
        <dbReference type="PROSITE-ProRule" id="PRU00520"/>
    </source>
</evidence>
<dbReference type="Pfam" id="PF00708">
    <property type="entry name" value="Acylphosphatase"/>
    <property type="match status" value="1"/>
</dbReference>
<feature type="active site" evidence="5">
    <location>
        <position position="36"/>
    </location>
</feature>
<dbReference type="InterPro" id="IPR036046">
    <property type="entry name" value="Acylphosphatase-like_dom_sf"/>
</dbReference>
<dbReference type="GO" id="GO:0003998">
    <property type="term" value="F:acylphosphatase activity"/>
    <property type="evidence" value="ECO:0007669"/>
    <property type="project" value="UniProtKB-EC"/>
</dbReference>
<evidence type="ECO:0000256" key="3">
    <source>
        <dbReference type="ARBA" id="ARBA00015991"/>
    </source>
</evidence>